<dbReference type="PANTHER" id="PTHR21137">
    <property type="entry name" value="ODORANT RECEPTOR"/>
    <property type="match status" value="1"/>
</dbReference>
<accession>A0AAJ6VLQ2</accession>
<keyword evidence="9" id="KW-0807">Transducer</keyword>
<evidence type="ECO:0000313" key="12">
    <source>
        <dbReference type="RefSeq" id="XP_011495042.1"/>
    </source>
</evidence>
<dbReference type="GeneID" id="105359969"/>
<evidence type="ECO:0000256" key="6">
    <source>
        <dbReference type="ARBA" id="ARBA00022989"/>
    </source>
</evidence>
<dbReference type="PANTHER" id="PTHR21137:SF35">
    <property type="entry name" value="ODORANT RECEPTOR 19A-RELATED"/>
    <property type="match status" value="1"/>
</dbReference>
<protein>
    <submittedName>
        <fullName evidence="12">Uncharacterized protein LOC105359969</fullName>
    </submittedName>
</protein>
<keyword evidence="6 10" id="KW-1133">Transmembrane helix</keyword>
<dbReference type="Proteomes" id="UP000695007">
    <property type="component" value="Unplaced"/>
</dbReference>
<name>A0AAJ6VLQ2_9HYME</name>
<keyword evidence="2" id="KW-1003">Cell membrane</keyword>
<evidence type="ECO:0000256" key="3">
    <source>
        <dbReference type="ARBA" id="ARBA00022606"/>
    </source>
</evidence>
<organism evidence="11 12">
    <name type="scientific">Ceratosolen solmsi marchali</name>
    <dbReference type="NCBI Taxonomy" id="326594"/>
    <lineage>
        <taxon>Eukaryota</taxon>
        <taxon>Metazoa</taxon>
        <taxon>Ecdysozoa</taxon>
        <taxon>Arthropoda</taxon>
        <taxon>Hexapoda</taxon>
        <taxon>Insecta</taxon>
        <taxon>Pterygota</taxon>
        <taxon>Neoptera</taxon>
        <taxon>Endopterygota</taxon>
        <taxon>Hymenoptera</taxon>
        <taxon>Apocrita</taxon>
        <taxon>Proctotrupomorpha</taxon>
        <taxon>Chalcidoidea</taxon>
        <taxon>Agaonidae</taxon>
        <taxon>Agaoninae</taxon>
        <taxon>Ceratosolen</taxon>
    </lineage>
</organism>
<sequence>MWWMQFIINNSVLIPLLLGVYFFRKDSLKMTKSLCEFASVNEIFVNFLISKIKRKNFQEIFKEIEDFIGNANHREEMLLKKYINKYKNLNSELLPLDTWYPFSYESQAIRIVLYIIQIIGILQTSLGIIMDLMLSIIFFYTAVQIELIEYKVNEAKSKTQLIKCVQSYQKLKIFINKMKNSIQLLILKTNVGMVFVIINAALQLLQQESIGSSTAFVSMLIAGCVRVYITAQPAQDLYESGQNLAERTFQISMLQNSVSNAKIGFMLAIHCRQPIVISVPGLIKAYTLQYYAGFLSTSVSYFVNLRTALDR</sequence>
<dbReference type="GO" id="GO:0005886">
    <property type="term" value="C:plasma membrane"/>
    <property type="evidence" value="ECO:0007669"/>
    <property type="project" value="UniProtKB-SubCell"/>
</dbReference>
<dbReference type="GO" id="GO:0004984">
    <property type="term" value="F:olfactory receptor activity"/>
    <property type="evidence" value="ECO:0007669"/>
    <property type="project" value="InterPro"/>
</dbReference>
<dbReference type="AlphaFoldDB" id="A0AAJ6VLQ2"/>
<keyword evidence="8" id="KW-0675">Receptor</keyword>
<gene>
    <name evidence="12" type="primary">LOC105359969</name>
</gene>
<dbReference type="GO" id="GO:0005549">
    <property type="term" value="F:odorant binding"/>
    <property type="evidence" value="ECO:0007669"/>
    <property type="project" value="InterPro"/>
</dbReference>
<keyword evidence="4 10" id="KW-0812">Transmembrane</keyword>
<proteinExistence type="predicted"/>
<feature type="transmembrane region" description="Helical" evidence="10">
    <location>
        <begin position="288"/>
        <end position="305"/>
    </location>
</feature>
<dbReference type="InterPro" id="IPR004117">
    <property type="entry name" value="7tm6_olfct_rcpt"/>
</dbReference>
<evidence type="ECO:0000256" key="2">
    <source>
        <dbReference type="ARBA" id="ARBA00022475"/>
    </source>
</evidence>
<dbReference type="RefSeq" id="XP_011495042.1">
    <property type="nucleotide sequence ID" value="XM_011496740.1"/>
</dbReference>
<feature type="transmembrane region" description="Helical" evidence="10">
    <location>
        <begin position="111"/>
        <end position="140"/>
    </location>
</feature>
<feature type="transmembrane region" description="Helical" evidence="10">
    <location>
        <begin position="209"/>
        <end position="229"/>
    </location>
</feature>
<evidence type="ECO:0000256" key="10">
    <source>
        <dbReference type="SAM" id="Phobius"/>
    </source>
</evidence>
<keyword evidence="3" id="KW-0716">Sensory transduction</keyword>
<reference evidence="12" key="1">
    <citation type="submission" date="2025-08" db="UniProtKB">
        <authorList>
            <consortium name="RefSeq"/>
        </authorList>
    </citation>
    <scope>IDENTIFICATION</scope>
</reference>
<feature type="transmembrane region" description="Helical" evidence="10">
    <location>
        <begin position="182"/>
        <end position="202"/>
    </location>
</feature>
<evidence type="ECO:0000256" key="8">
    <source>
        <dbReference type="ARBA" id="ARBA00023170"/>
    </source>
</evidence>
<evidence type="ECO:0000313" key="11">
    <source>
        <dbReference type="Proteomes" id="UP000695007"/>
    </source>
</evidence>
<evidence type="ECO:0000256" key="1">
    <source>
        <dbReference type="ARBA" id="ARBA00004651"/>
    </source>
</evidence>
<comment type="subcellular location">
    <subcellularLocation>
        <location evidence="1">Cell membrane</location>
        <topology evidence="1">Multi-pass membrane protein</topology>
    </subcellularLocation>
</comment>
<evidence type="ECO:0000256" key="9">
    <source>
        <dbReference type="ARBA" id="ARBA00023224"/>
    </source>
</evidence>
<evidence type="ECO:0000256" key="4">
    <source>
        <dbReference type="ARBA" id="ARBA00022692"/>
    </source>
</evidence>
<evidence type="ECO:0000256" key="7">
    <source>
        <dbReference type="ARBA" id="ARBA00023136"/>
    </source>
</evidence>
<keyword evidence="7 10" id="KW-0472">Membrane</keyword>
<dbReference type="Pfam" id="PF02949">
    <property type="entry name" value="7tm_6"/>
    <property type="match status" value="1"/>
</dbReference>
<keyword evidence="11" id="KW-1185">Reference proteome</keyword>
<feature type="transmembrane region" description="Helical" evidence="10">
    <location>
        <begin position="6"/>
        <end position="23"/>
    </location>
</feature>
<keyword evidence="5" id="KW-0552">Olfaction</keyword>
<dbReference type="GO" id="GO:0007165">
    <property type="term" value="P:signal transduction"/>
    <property type="evidence" value="ECO:0007669"/>
    <property type="project" value="UniProtKB-KW"/>
</dbReference>
<evidence type="ECO:0000256" key="5">
    <source>
        <dbReference type="ARBA" id="ARBA00022725"/>
    </source>
</evidence>
<dbReference type="KEGG" id="csol:105359969"/>